<dbReference type="Proteomes" id="UP000054477">
    <property type="component" value="Unassembled WGS sequence"/>
</dbReference>
<reference evidence="1 2" key="1">
    <citation type="submission" date="2014-04" db="EMBL/GenBank/DDBJ databases">
        <authorList>
            <consortium name="DOE Joint Genome Institute"/>
            <person name="Kuo A."/>
            <person name="Kohler A."/>
            <person name="Nagy L.G."/>
            <person name="Floudas D."/>
            <person name="Copeland A."/>
            <person name="Barry K.W."/>
            <person name="Cichocki N."/>
            <person name="Veneault-Fourrey C."/>
            <person name="LaButti K."/>
            <person name="Lindquist E.A."/>
            <person name="Lipzen A."/>
            <person name="Lundell T."/>
            <person name="Morin E."/>
            <person name="Murat C."/>
            <person name="Sun H."/>
            <person name="Tunlid A."/>
            <person name="Henrissat B."/>
            <person name="Grigoriev I.V."/>
            <person name="Hibbett D.S."/>
            <person name="Martin F."/>
            <person name="Nordberg H.P."/>
            <person name="Cantor M.N."/>
            <person name="Hua S.X."/>
        </authorList>
    </citation>
    <scope>NUCLEOTIDE SEQUENCE [LARGE SCALE GENOMIC DNA]</scope>
    <source>
        <strain evidence="1 2">LaAM-08-1</strain>
    </source>
</reference>
<keyword evidence="2" id="KW-1185">Reference proteome</keyword>
<protein>
    <submittedName>
        <fullName evidence="1">Uncharacterized protein</fullName>
    </submittedName>
</protein>
<reference evidence="2" key="2">
    <citation type="submission" date="2015-01" db="EMBL/GenBank/DDBJ databases">
        <title>Evolutionary Origins and Diversification of the Mycorrhizal Mutualists.</title>
        <authorList>
            <consortium name="DOE Joint Genome Institute"/>
            <consortium name="Mycorrhizal Genomics Consortium"/>
            <person name="Kohler A."/>
            <person name="Kuo A."/>
            <person name="Nagy L.G."/>
            <person name="Floudas D."/>
            <person name="Copeland A."/>
            <person name="Barry K.W."/>
            <person name="Cichocki N."/>
            <person name="Veneault-Fourrey C."/>
            <person name="LaButti K."/>
            <person name="Lindquist E.A."/>
            <person name="Lipzen A."/>
            <person name="Lundell T."/>
            <person name="Morin E."/>
            <person name="Murat C."/>
            <person name="Riley R."/>
            <person name="Ohm R."/>
            <person name="Sun H."/>
            <person name="Tunlid A."/>
            <person name="Henrissat B."/>
            <person name="Grigoriev I.V."/>
            <person name="Hibbett D.S."/>
            <person name="Martin F."/>
        </authorList>
    </citation>
    <scope>NUCLEOTIDE SEQUENCE [LARGE SCALE GENOMIC DNA]</scope>
    <source>
        <strain evidence="2">LaAM-08-1</strain>
    </source>
</reference>
<dbReference type="HOGENOM" id="CLU_1825589_0_0_1"/>
<dbReference type="EMBL" id="KN838793">
    <property type="protein sequence ID" value="KIJ94452.1"/>
    <property type="molecule type" value="Genomic_DNA"/>
</dbReference>
<dbReference type="AlphaFoldDB" id="A0A0C9XE77"/>
<sequence length="141" mass="15676">MASLHDRGSQGCWVIPTNCPESPAAEEAVIDAEENVEDDGQVAHDDTVVHSIHDAVQKMASRGVTITAEEEMKALKHFPVVSLDRCVTIHWNSDFDCLAAHLHFRNIIQSLTGVSENKLKAYRLSDELWDLAEDVQEVLLV</sequence>
<evidence type="ECO:0000313" key="2">
    <source>
        <dbReference type="Proteomes" id="UP000054477"/>
    </source>
</evidence>
<gene>
    <name evidence="1" type="ORF">K443DRAFT_110410</name>
</gene>
<name>A0A0C9XE77_9AGAR</name>
<dbReference type="OrthoDB" id="3251057at2759"/>
<evidence type="ECO:0000313" key="1">
    <source>
        <dbReference type="EMBL" id="KIJ94452.1"/>
    </source>
</evidence>
<accession>A0A0C9XE77</accession>
<organism evidence="1 2">
    <name type="scientific">Laccaria amethystina LaAM-08-1</name>
    <dbReference type="NCBI Taxonomy" id="1095629"/>
    <lineage>
        <taxon>Eukaryota</taxon>
        <taxon>Fungi</taxon>
        <taxon>Dikarya</taxon>
        <taxon>Basidiomycota</taxon>
        <taxon>Agaricomycotina</taxon>
        <taxon>Agaricomycetes</taxon>
        <taxon>Agaricomycetidae</taxon>
        <taxon>Agaricales</taxon>
        <taxon>Agaricineae</taxon>
        <taxon>Hydnangiaceae</taxon>
        <taxon>Laccaria</taxon>
    </lineage>
</organism>
<proteinExistence type="predicted"/>